<comment type="subcellular location">
    <subcellularLocation>
        <location evidence="7">Cytoplasm</location>
    </subcellularLocation>
    <text evidence="7">Associates with ribosomes and polysomes.</text>
</comment>
<reference evidence="9 10" key="1">
    <citation type="submission" date="2024-09" db="EMBL/GenBank/DDBJ databases">
        <authorList>
            <person name="Sun Q."/>
            <person name="Mori K."/>
        </authorList>
    </citation>
    <scope>NUCLEOTIDE SEQUENCE [LARGE SCALE GENOMIC DNA]</scope>
    <source>
        <strain evidence="9 10">CECT 8726</strain>
    </source>
</reference>
<evidence type="ECO:0000313" key="10">
    <source>
        <dbReference type="Proteomes" id="UP001589683"/>
    </source>
</evidence>
<dbReference type="InterPro" id="IPR017871">
    <property type="entry name" value="ABC_transporter-like_CS"/>
</dbReference>
<proteinExistence type="inferred from homology"/>
<evidence type="ECO:0000256" key="5">
    <source>
        <dbReference type="ARBA" id="ARBA00022840"/>
    </source>
</evidence>
<gene>
    <name evidence="7 9" type="primary">ettA</name>
    <name evidence="9" type="ORF">ACFFUT_13330</name>
</gene>
<keyword evidence="6 7" id="KW-0810">Translation regulation</keyword>
<dbReference type="NCBIfam" id="TIGR03719">
    <property type="entry name" value="ABC_ABC_ChvD"/>
    <property type="match status" value="1"/>
</dbReference>
<protein>
    <recommendedName>
        <fullName evidence="7">Energy-dependent translational throttle protein EttA</fullName>
        <ecNumber evidence="7">3.6.1.-</ecNumber>
    </recommendedName>
    <alternativeName>
        <fullName evidence="7">Translational regulatory factor EttA</fullName>
    </alternativeName>
</protein>
<dbReference type="InterPro" id="IPR003593">
    <property type="entry name" value="AAA+_ATPase"/>
</dbReference>
<keyword evidence="3 7" id="KW-0699">rRNA-binding</keyword>
<comment type="subunit">
    <text evidence="7">Monomer. Probably contacts ribosomal proteins L1, L5, L33 and S7, the 16S and 23S rRNA and the P-site containing tRNA(fMet).</text>
</comment>
<dbReference type="PANTHER" id="PTHR43858">
    <property type="entry name" value="ENERGY-DEPENDENT TRANSLATIONAL THROTTLE PROTEIN ETTA"/>
    <property type="match status" value="1"/>
</dbReference>
<comment type="function">
    <text evidence="7">A translation factor that gates the progression of the 70S ribosomal initiation complex (IC, containing tRNA(fMet) in the P-site) into the translation elongation cycle by using a mechanism sensitive to the ATP/ADP ratio. Binds to the 70S ribosome E-site where it modulates the state of the translating ribosome during subunit translocation. ATP hydrolysis probably frees it from the ribosome, which can enter the elongation phase.</text>
</comment>
<evidence type="ECO:0000313" key="9">
    <source>
        <dbReference type="EMBL" id="MFB9232768.1"/>
    </source>
</evidence>
<feature type="binding site" evidence="7">
    <location>
        <begin position="352"/>
        <end position="359"/>
    </location>
    <ligand>
        <name>ATP</name>
        <dbReference type="ChEBI" id="CHEBI:30616"/>
        <label>2</label>
    </ligand>
</feature>
<comment type="similarity">
    <text evidence="1 7">Belongs to the ABC transporter superfamily. ABCF family. Translational throttle EttA subfamily.</text>
</comment>
<dbReference type="HAMAP" id="MF_00847">
    <property type="entry name" value="EttA"/>
    <property type="match status" value="1"/>
</dbReference>
<dbReference type="InterPro" id="IPR003439">
    <property type="entry name" value="ABC_transporter-like_ATP-bd"/>
</dbReference>
<keyword evidence="10" id="KW-1185">Reference proteome</keyword>
<feature type="binding site" evidence="7">
    <location>
        <begin position="41"/>
        <end position="48"/>
    </location>
    <ligand>
        <name>ATP</name>
        <dbReference type="ChEBI" id="CHEBI:30616"/>
        <label>1</label>
    </ligand>
</feature>
<dbReference type="SUPFAM" id="SSF52540">
    <property type="entry name" value="P-loop containing nucleoside triphosphate hydrolases"/>
    <property type="match status" value="2"/>
</dbReference>
<name>A0ABV5JH21_9RHOB</name>
<evidence type="ECO:0000259" key="8">
    <source>
        <dbReference type="PROSITE" id="PS50893"/>
    </source>
</evidence>
<evidence type="ECO:0000256" key="1">
    <source>
        <dbReference type="ARBA" id="ARBA00005868"/>
    </source>
</evidence>
<keyword evidence="5 7" id="KW-0067">ATP-binding</keyword>
<comment type="domain">
    <text evidence="7">The P-site tRNA interaction motif (PtIM domain) probably interacts with the P-site tRNA(fMet) as well as the 23S rRNA.</text>
</comment>
<dbReference type="InterPro" id="IPR032781">
    <property type="entry name" value="ABC_tran_Xtn"/>
</dbReference>
<dbReference type="Pfam" id="PF00005">
    <property type="entry name" value="ABC_tran"/>
    <property type="match status" value="2"/>
</dbReference>
<dbReference type="NCBIfam" id="NF008775">
    <property type="entry name" value="PRK11819.1"/>
    <property type="match status" value="1"/>
</dbReference>
<comment type="catalytic activity">
    <reaction evidence="7">
        <text>ATP + H2O = ADP + phosphate + H(+)</text>
        <dbReference type="Rhea" id="RHEA:13065"/>
        <dbReference type="ChEBI" id="CHEBI:15377"/>
        <dbReference type="ChEBI" id="CHEBI:15378"/>
        <dbReference type="ChEBI" id="CHEBI:30616"/>
        <dbReference type="ChEBI" id="CHEBI:43474"/>
        <dbReference type="ChEBI" id="CHEBI:456216"/>
    </reaction>
</comment>
<dbReference type="PROSITE" id="PS50893">
    <property type="entry name" value="ABC_TRANSPORTER_2"/>
    <property type="match status" value="2"/>
</dbReference>
<keyword evidence="2 7" id="KW-0820">tRNA-binding</keyword>
<keyword evidence="7" id="KW-0378">Hydrolase</keyword>
<dbReference type="EC" id="3.6.1.-" evidence="7"/>
<dbReference type="EMBL" id="JBHMEA010000043">
    <property type="protein sequence ID" value="MFB9232768.1"/>
    <property type="molecule type" value="Genomic_DNA"/>
</dbReference>
<dbReference type="InterPro" id="IPR027417">
    <property type="entry name" value="P-loop_NTPase"/>
</dbReference>
<feature type="region of interest" description="PtIM" evidence="7">
    <location>
        <begin position="238"/>
        <end position="318"/>
    </location>
</feature>
<organism evidence="9 10">
    <name type="scientific">Pseudohalocynthiibacter aestuariivivens</name>
    <dbReference type="NCBI Taxonomy" id="1591409"/>
    <lineage>
        <taxon>Bacteria</taxon>
        <taxon>Pseudomonadati</taxon>
        <taxon>Pseudomonadota</taxon>
        <taxon>Alphaproteobacteria</taxon>
        <taxon>Rhodobacterales</taxon>
        <taxon>Paracoccaceae</taxon>
        <taxon>Pseudohalocynthiibacter</taxon>
    </lineage>
</organism>
<keyword evidence="7" id="KW-0648">Protein biosynthesis</keyword>
<keyword evidence="7" id="KW-0677">Repeat</keyword>
<dbReference type="CDD" id="cd03221">
    <property type="entry name" value="ABCF_EF-3"/>
    <property type="match status" value="2"/>
</dbReference>
<dbReference type="InterPro" id="IPR022374">
    <property type="entry name" value="EttA"/>
</dbReference>
<evidence type="ECO:0000256" key="4">
    <source>
        <dbReference type="ARBA" id="ARBA00022741"/>
    </source>
</evidence>
<dbReference type="Proteomes" id="UP001589683">
    <property type="component" value="Unassembled WGS sequence"/>
</dbReference>
<keyword evidence="4 7" id="KW-0547">Nucleotide-binding</keyword>
<keyword evidence="7" id="KW-0963">Cytoplasm</keyword>
<keyword evidence="7" id="KW-0694">RNA-binding</keyword>
<evidence type="ECO:0000256" key="6">
    <source>
        <dbReference type="ARBA" id="ARBA00022845"/>
    </source>
</evidence>
<evidence type="ECO:0000256" key="7">
    <source>
        <dbReference type="HAMAP-Rule" id="MF_00847"/>
    </source>
</evidence>
<evidence type="ECO:0000256" key="2">
    <source>
        <dbReference type="ARBA" id="ARBA00022555"/>
    </source>
</evidence>
<comment type="domain">
    <text evidence="7">The arm domain is inserted in the first ABC transporter domain. Probably contacts ribosomal protein L1.</text>
</comment>
<sequence>MASYQYVYHMDGVSKTYPGGKKCFENIRLSFLPGVKIGVVGVNGAGKSTLLKIMAGLDSDFSGEAWAAEGARVGYLPQEPELDPSLDVRGNVMLGVADKKAILDRYNELAINYSEETADEMARLQDEIDAQNLWDLDAQIDVSMEALRCPPDDADVTSLSGGEKRRVALCKLLLDAPDMLLLDEPTNHLDAETIAWLQQHLMDYKGTILIVTHDRYFLDDITSWILELDRGAGVPWEGNYSSWLEQKAKRLSQEAREDKSKQKTLERELEWMRASPKARQAKSKARINSYNDLANQSEREKLGRAQIIIPNGPRLGNKVIEVNGLKKHMGDKLLIEDLSFSLPPGGIVGVIGPNGAGKTTLFRMLTGEIQPDEGTIEYGDTVQLSYVDQNRDDLEPNATVWEAIADGLDVIQLGDAEVNARAYCSSFNFKGSTQQKKVSLLSGGERNRVHMARLLRAGGNVLLLDEPTNDLDVETLRALEDALVNFAGCAVVISHDRFFLDRICTHILAFEGEAHVEWFEGNFEEYEEDKKRRLGADALEPKRIKYKKFTR</sequence>
<dbReference type="PROSITE" id="PS00211">
    <property type="entry name" value="ABC_TRANSPORTER_1"/>
    <property type="match status" value="1"/>
</dbReference>
<evidence type="ECO:0000256" key="3">
    <source>
        <dbReference type="ARBA" id="ARBA00022730"/>
    </source>
</evidence>
<dbReference type="Pfam" id="PF12848">
    <property type="entry name" value="ABC_tran_Xtn"/>
    <property type="match status" value="1"/>
</dbReference>
<feature type="domain" description="ABC transporter" evidence="8">
    <location>
        <begin position="320"/>
        <end position="546"/>
    </location>
</feature>
<accession>A0ABV5JH21</accession>
<dbReference type="RefSeq" id="WP_213890664.1">
    <property type="nucleotide sequence ID" value="NZ_JAGFNU010000013.1"/>
</dbReference>
<dbReference type="PANTHER" id="PTHR43858:SF1">
    <property type="entry name" value="ABC TRANSPORTER-RELATED PROTEIN"/>
    <property type="match status" value="1"/>
</dbReference>
<comment type="caution">
    <text evidence="7">Lacks conserved residue(s) required for the propagation of feature annotation.</text>
</comment>
<comment type="caution">
    <text evidence="9">The sequence shown here is derived from an EMBL/GenBank/DDBJ whole genome shotgun (WGS) entry which is preliminary data.</text>
</comment>
<dbReference type="SMART" id="SM00382">
    <property type="entry name" value="AAA"/>
    <property type="match status" value="2"/>
</dbReference>
<dbReference type="Gene3D" id="3.40.50.300">
    <property type="entry name" value="P-loop containing nucleotide triphosphate hydrolases"/>
    <property type="match status" value="2"/>
</dbReference>
<feature type="domain" description="ABC transporter" evidence="8">
    <location>
        <begin position="8"/>
        <end position="255"/>
    </location>
</feature>